<dbReference type="GO" id="GO:0006979">
    <property type="term" value="P:response to oxidative stress"/>
    <property type="evidence" value="ECO:0007669"/>
    <property type="project" value="InterPro"/>
</dbReference>
<dbReference type="CDD" id="cd01110">
    <property type="entry name" value="HTH_SoxR"/>
    <property type="match status" value="1"/>
</dbReference>
<evidence type="ECO:0000256" key="1">
    <source>
        <dbReference type="ARBA" id="ARBA00014474"/>
    </source>
</evidence>
<proteinExistence type="predicted"/>
<keyword evidence="5" id="KW-0411">Iron-sulfur</keyword>
<keyword evidence="3" id="KW-0479">Metal-binding</keyword>
<keyword evidence="2" id="KW-0001">2Fe-2S</keyword>
<dbReference type="Pfam" id="PF00376">
    <property type="entry name" value="MerR"/>
    <property type="match status" value="1"/>
</dbReference>
<dbReference type="EMBL" id="PVTK01000008">
    <property type="protein sequence ID" value="PRY63494.1"/>
    <property type="molecule type" value="Genomic_DNA"/>
</dbReference>
<accession>A0A2T0V016</accession>
<sequence length="147" mass="16391">MATDLSVGDVARRSGVRVSTLHFYESKGLIASWRTSGNQRRYPRSVLRRVAVIRIAQRAGIPLALTKEHLDSIPTDRPLSAADWQAITAAWREEIDRRVESLMQLRNQMDRCIGCGCLSLADCPLRNPDDHLAEEGPGARLLVSSRV</sequence>
<keyword evidence="6" id="KW-0805">Transcription regulation</keyword>
<dbReference type="InterPro" id="IPR000551">
    <property type="entry name" value="MerR-type_HTH_dom"/>
</dbReference>
<reference evidence="10 11" key="1">
    <citation type="submission" date="2018-03" db="EMBL/GenBank/DDBJ databases">
        <title>Genomic Encyclopedia of Type Strains, Phase III (KMG-III): the genomes of soil and plant-associated and newly described type strains.</title>
        <authorList>
            <person name="Whitman W."/>
        </authorList>
    </citation>
    <scope>NUCLEOTIDE SEQUENCE [LARGE SCALE GENOMIC DNA]</scope>
    <source>
        <strain evidence="10 11">CGMCC 1.12152</strain>
    </source>
</reference>
<organism evidence="10 11">
    <name type="scientific">Vreelandella songnenensis</name>
    <dbReference type="NCBI Taxonomy" id="1176243"/>
    <lineage>
        <taxon>Bacteria</taxon>
        <taxon>Pseudomonadati</taxon>
        <taxon>Pseudomonadota</taxon>
        <taxon>Gammaproteobacteria</taxon>
        <taxon>Oceanospirillales</taxon>
        <taxon>Halomonadaceae</taxon>
        <taxon>Vreelandella</taxon>
    </lineage>
</organism>
<evidence type="ECO:0000256" key="2">
    <source>
        <dbReference type="ARBA" id="ARBA00022714"/>
    </source>
</evidence>
<dbReference type="PROSITE" id="PS50937">
    <property type="entry name" value="HTH_MERR_2"/>
    <property type="match status" value="1"/>
</dbReference>
<keyword evidence="4" id="KW-0408">Iron</keyword>
<keyword evidence="11" id="KW-1185">Reference proteome</keyword>
<evidence type="ECO:0000256" key="5">
    <source>
        <dbReference type="ARBA" id="ARBA00023014"/>
    </source>
</evidence>
<dbReference type="PRINTS" id="PR00040">
    <property type="entry name" value="HTHMERR"/>
</dbReference>
<dbReference type="InterPro" id="IPR010211">
    <property type="entry name" value="Redox-sen_tscrpt-act_SoxR"/>
</dbReference>
<dbReference type="SMART" id="SM00422">
    <property type="entry name" value="HTH_MERR"/>
    <property type="match status" value="1"/>
</dbReference>
<keyword evidence="8" id="KW-0804">Transcription</keyword>
<dbReference type="GO" id="GO:0003677">
    <property type="term" value="F:DNA binding"/>
    <property type="evidence" value="ECO:0007669"/>
    <property type="project" value="UniProtKB-KW"/>
</dbReference>
<comment type="caution">
    <text evidence="10">The sequence shown here is derived from an EMBL/GenBank/DDBJ whole genome shotgun (WGS) entry which is preliminary data.</text>
</comment>
<keyword evidence="7" id="KW-0238">DNA-binding</keyword>
<gene>
    <name evidence="10" type="ORF">B0H98_10889</name>
</gene>
<dbReference type="Pfam" id="PF09278">
    <property type="entry name" value="MerR-DNA-bind"/>
    <property type="match status" value="1"/>
</dbReference>
<dbReference type="InterPro" id="IPR015358">
    <property type="entry name" value="Tscrpt_reg_MerR_DNA-bd"/>
</dbReference>
<evidence type="ECO:0000256" key="6">
    <source>
        <dbReference type="ARBA" id="ARBA00023015"/>
    </source>
</evidence>
<protein>
    <recommendedName>
        <fullName evidence="1">Redox-sensitive transcriptional activator SoxR</fullName>
    </recommendedName>
</protein>
<evidence type="ECO:0000313" key="11">
    <source>
        <dbReference type="Proteomes" id="UP000237647"/>
    </source>
</evidence>
<evidence type="ECO:0000256" key="3">
    <source>
        <dbReference type="ARBA" id="ARBA00022723"/>
    </source>
</evidence>
<evidence type="ECO:0000313" key="10">
    <source>
        <dbReference type="EMBL" id="PRY63494.1"/>
    </source>
</evidence>
<dbReference type="GO" id="GO:0046872">
    <property type="term" value="F:metal ion binding"/>
    <property type="evidence" value="ECO:0007669"/>
    <property type="project" value="UniProtKB-KW"/>
</dbReference>
<feature type="domain" description="HTH merR-type" evidence="9">
    <location>
        <begin position="4"/>
        <end position="72"/>
    </location>
</feature>
<evidence type="ECO:0000256" key="7">
    <source>
        <dbReference type="ARBA" id="ARBA00023125"/>
    </source>
</evidence>
<dbReference type="AlphaFoldDB" id="A0A2T0V016"/>
<dbReference type="RefSeq" id="WP_244183157.1">
    <property type="nucleotide sequence ID" value="NZ_PVTK01000008.1"/>
</dbReference>
<evidence type="ECO:0000259" key="9">
    <source>
        <dbReference type="PROSITE" id="PS50937"/>
    </source>
</evidence>
<evidence type="ECO:0000256" key="8">
    <source>
        <dbReference type="ARBA" id="ARBA00023163"/>
    </source>
</evidence>
<dbReference type="NCBIfam" id="TIGR01950">
    <property type="entry name" value="SoxR"/>
    <property type="match status" value="1"/>
</dbReference>
<evidence type="ECO:0000256" key="4">
    <source>
        <dbReference type="ARBA" id="ARBA00023004"/>
    </source>
</evidence>
<dbReference type="Gene3D" id="1.10.1660.10">
    <property type="match status" value="1"/>
</dbReference>
<dbReference type="SUPFAM" id="SSF46955">
    <property type="entry name" value="Putative DNA-binding domain"/>
    <property type="match status" value="1"/>
</dbReference>
<dbReference type="GO" id="GO:0003700">
    <property type="term" value="F:DNA-binding transcription factor activity"/>
    <property type="evidence" value="ECO:0007669"/>
    <property type="project" value="InterPro"/>
</dbReference>
<name>A0A2T0V016_9GAMM</name>
<dbReference type="PANTHER" id="PTHR30204:SF0">
    <property type="entry name" value="REDOX-SENSITIVE TRANSCRIPTIONAL ACTIVATOR SOXR"/>
    <property type="match status" value="1"/>
</dbReference>
<dbReference type="Proteomes" id="UP000237647">
    <property type="component" value="Unassembled WGS sequence"/>
</dbReference>
<dbReference type="PANTHER" id="PTHR30204">
    <property type="entry name" value="REDOX-CYCLING DRUG-SENSING TRANSCRIPTIONAL ACTIVATOR SOXR"/>
    <property type="match status" value="1"/>
</dbReference>
<dbReference type="InterPro" id="IPR047057">
    <property type="entry name" value="MerR_fam"/>
</dbReference>
<dbReference type="InterPro" id="IPR009061">
    <property type="entry name" value="DNA-bd_dom_put_sf"/>
</dbReference>
<dbReference type="GO" id="GO:0051537">
    <property type="term" value="F:2 iron, 2 sulfur cluster binding"/>
    <property type="evidence" value="ECO:0007669"/>
    <property type="project" value="UniProtKB-KW"/>
</dbReference>